<name>A0A2U1MQB3_ARTAN</name>
<comment type="caution">
    <text evidence="2">The sequence shown here is derived from an EMBL/GenBank/DDBJ whole genome shotgun (WGS) entry which is preliminary data.</text>
</comment>
<dbReference type="EMBL" id="PKPP01004642">
    <property type="protein sequence ID" value="PWA63427.1"/>
    <property type="molecule type" value="Genomic_DNA"/>
</dbReference>
<dbReference type="AlphaFoldDB" id="A0A2U1MQB3"/>
<gene>
    <name evidence="2" type="ORF">CTI12_AA354070</name>
</gene>
<sequence>MKANGKRCQGNIVTQTGLESVKIKTNKIPSRVRNQGYQILIRFNNVGDVAIFERRLKTILIGSVPLVINRAKFVKVGSNGPPSSDFPPMNPGAPPKTKSSRPAFNLSFKDAVAGLTRNNHVKISIEEDRVIRAKLDCCWTGKAKNFHFLLNAWDIVANNGLDDCNIKYVGDSALKSLEENKCWLNQWFDDIKPWEEAGELSGRLTWMVIEGLPILGRNLAAVKAIAGRFGRLLEVGRLNFDFKIITPVKTLILTYNMRDVSQRIDVVLNNKSYPVRIFEEPFVLSSLLRDHKGNLDNDSVEDSMFEEEANWSFHGGSVWWCWFVIRRRESRNLGTRKDPCMQP</sequence>
<keyword evidence="2" id="KW-0378">Hydrolase</keyword>
<keyword evidence="2" id="KW-0645">Protease</keyword>
<proteinExistence type="predicted"/>
<dbReference type="Proteomes" id="UP000245207">
    <property type="component" value="Unassembled WGS sequence"/>
</dbReference>
<dbReference type="GO" id="GO:0004180">
    <property type="term" value="F:carboxypeptidase activity"/>
    <property type="evidence" value="ECO:0007669"/>
    <property type="project" value="UniProtKB-KW"/>
</dbReference>
<evidence type="ECO:0000313" key="2">
    <source>
        <dbReference type="EMBL" id="PWA63427.1"/>
    </source>
</evidence>
<feature type="region of interest" description="Disordered" evidence="1">
    <location>
        <begin position="79"/>
        <end position="102"/>
    </location>
</feature>
<reference evidence="2 3" key="1">
    <citation type="journal article" date="2018" name="Mol. Plant">
        <title>The genome of Artemisia annua provides insight into the evolution of Asteraceae family and artemisinin biosynthesis.</title>
        <authorList>
            <person name="Shen Q."/>
            <person name="Zhang L."/>
            <person name="Liao Z."/>
            <person name="Wang S."/>
            <person name="Yan T."/>
            <person name="Shi P."/>
            <person name="Liu M."/>
            <person name="Fu X."/>
            <person name="Pan Q."/>
            <person name="Wang Y."/>
            <person name="Lv Z."/>
            <person name="Lu X."/>
            <person name="Zhang F."/>
            <person name="Jiang W."/>
            <person name="Ma Y."/>
            <person name="Chen M."/>
            <person name="Hao X."/>
            <person name="Li L."/>
            <person name="Tang Y."/>
            <person name="Lv G."/>
            <person name="Zhou Y."/>
            <person name="Sun X."/>
            <person name="Brodelius P.E."/>
            <person name="Rose J.K.C."/>
            <person name="Tang K."/>
        </authorList>
    </citation>
    <scope>NUCLEOTIDE SEQUENCE [LARGE SCALE GENOMIC DNA]</scope>
    <source>
        <strain evidence="3">cv. Huhao1</strain>
        <tissue evidence="2">Leaf</tissue>
    </source>
</reference>
<evidence type="ECO:0000313" key="3">
    <source>
        <dbReference type="Proteomes" id="UP000245207"/>
    </source>
</evidence>
<keyword evidence="3" id="KW-1185">Reference proteome</keyword>
<evidence type="ECO:0000256" key="1">
    <source>
        <dbReference type="SAM" id="MobiDB-lite"/>
    </source>
</evidence>
<protein>
    <submittedName>
        <fullName evidence="2">Serine carboxypeptidase-like 34</fullName>
    </submittedName>
</protein>
<accession>A0A2U1MQB3</accession>
<keyword evidence="2" id="KW-0121">Carboxypeptidase</keyword>
<organism evidence="2 3">
    <name type="scientific">Artemisia annua</name>
    <name type="common">Sweet wormwood</name>
    <dbReference type="NCBI Taxonomy" id="35608"/>
    <lineage>
        <taxon>Eukaryota</taxon>
        <taxon>Viridiplantae</taxon>
        <taxon>Streptophyta</taxon>
        <taxon>Embryophyta</taxon>
        <taxon>Tracheophyta</taxon>
        <taxon>Spermatophyta</taxon>
        <taxon>Magnoliopsida</taxon>
        <taxon>eudicotyledons</taxon>
        <taxon>Gunneridae</taxon>
        <taxon>Pentapetalae</taxon>
        <taxon>asterids</taxon>
        <taxon>campanulids</taxon>
        <taxon>Asterales</taxon>
        <taxon>Asteraceae</taxon>
        <taxon>Asteroideae</taxon>
        <taxon>Anthemideae</taxon>
        <taxon>Artemisiinae</taxon>
        <taxon>Artemisia</taxon>
    </lineage>
</organism>
<feature type="compositionally biased region" description="Pro residues" evidence="1">
    <location>
        <begin position="84"/>
        <end position="94"/>
    </location>
</feature>